<keyword evidence="4" id="KW-0378">Hydrolase</keyword>
<dbReference type="GO" id="GO:0006515">
    <property type="term" value="P:protein quality control for misfolded or incompletely synthesized proteins"/>
    <property type="evidence" value="ECO:0007669"/>
    <property type="project" value="TreeGrafter"/>
</dbReference>
<keyword evidence="2" id="KW-0963">Cytoplasm</keyword>
<keyword evidence="5" id="KW-0720">Serine protease</keyword>
<dbReference type="GO" id="GO:0004252">
    <property type="term" value="F:serine-type endopeptidase activity"/>
    <property type="evidence" value="ECO:0007669"/>
    <property type="project" value="InterPro"/>
</dbReference>
<feature type="compositionally biased region" description="Polar residues" evidence="7">
    <location>
        <begin position="217"/>
        <end position="229"/>
    </location>
</feature>
<dbReference type="GO" id="GO:0051117">
    <property type="term" value="F:ATPase binding"/>
    <property type="evidence" value="ECO:0007669"/>
    <property type="project" value="TreeGrafter"/>
</dbReference>
<dbReference type="Gene3D" id="3.90.226.10">
    <property type="entry name" value="2-enoyl-CoA Hydratase, Chain A, domain 1"/>
    <property type="match status" value="1"/>
</dbReference>
<name>A0A918RW76_9HYPH</name>
<evidence type="ECO:0000256" key="5">
    <source>
        <dbReference type="ARBA" id="ARBA00022825"/>
    </source>
</evidence>
<organism evidence="8 9">
    <name type="scientific">Devosia pacifica</name>
    <dbReference type="NCBI Taxonomy" id="1335967"/>
    <lineage>
        <taxon>Bacteria</taxon>
        <taxon>Pseudomonadati</taxon>
        <taxon>Pseudomonadota</taxon>
        <taxon>Alphaproteobacteria</taxon>
        <taxon>Hyphomicrobiales</taxon>
        <taxon>Devosiaceae</taxon>
        <taxon>Devosia</taxon>
    </lineage>
</organism>
<proteinExistence type="inferred from homology"/>
<dbReference type="Proteomes" id="UP000646579">
    <property type="component" value="Unassembled WGS sequence"/>
</dbReference>
<dbReference type="PANTHER" id="PTHR10381:SF70">
    <property type="entry name" value="ATP-DEPENDENT CLP PROTEASE PROTEOLYTIC SUBUNIT"/>
    <property type="match status" value="1"/>
</dbReference>
<evidence type="ECO:0000313" key="9">
    <source>
        <dbReference type="Proteomes" id="UP000646579"/>
    </source>
</evidence>
<feature type="compositionally biased region" description="Basic and acidic residues" evidence="7">
    <location>
        <begin position="296"/>
        <end position="315"/>
    </location>
</feature>
<dbReference type="NCBIfam" id="NF045542">
    <property type="entry name" value="Clp_rel_HeadMat"/>
    <property type="match status" value="1"/>
</dbReference>
<feature type="region of interest" description="Disordered" evidence="7">
    <location>
        <begin position="204"/>
        <end position="250"/>
    </location>
</feature>
<comment type="similarity">
    <text evidence="1 6">Belongs to the peptidase S14 family.</text>
</comment>
<dbReference type="InterPro" id="IPR023562">
    <property type="entry name" value="ClpP/TepA"/>
</dbReference>
<evidence type="ECO:0000256" key="1">
    <source>
        <dbReference type="ARBA" id="ARBA00007039"/>
    </source>
</evidence>
<keyword evidence="3" id="KW-0645">Protease</keyword>
<dbReference type="RefSeq" id="WP_189423020.1">
    <property type="nucleotide sequence ID" value="NZ_BMZE01000001.1"/>
</dbReference>
<keyword evidence="9" id="KW-1185">Reference proteome</keyword>
<dbReference type="GO" id="GO:0009368">
    <property type="term" value="C:endopeptidase Clp complex"/>
    <property type="evidence" value="ECO:0007669"/>
    <property type="project" value="TreeGrafter"/>
</dbReference>
<feature type="compositionally biased region" description="Basic and acidic residues" evidence="7">
    <location>
        <begin position="234"/>
        <end position="245"/>
    </location>
</feature>
<evidence type="ECO:0000256" key="4">
    <source>
        <dbReference type="ARBA" id="ARBA00022801"/>
    </source>
</evidence>
<evidence type="ECO:0000256" key="7">
    <source>
        <dbReference type="SAM" id="MobiDB-lite"/>
    </source>
</evidence>
<dbReference type="AlphaFoldDB" id="A0A918RW76"/>
<accession>A0A918RW76</accession>
<evidence type="ECO:0000256" key="6">
    <source>
        <dbReference type="RuleBase" id="RU003567"/>
    </source>
</evidence>
<dbReference type="PANTHER" id="PTHR10381">
    <property type="entry name" value="ATP-DEPENDENT CLP PROTEASE PROTEOLYTIC SUBUNIT"/>
    <property type="match status" value="1"/>
</dbReference>
<dbReference type="CDD" id="cd07016">
    <property type="entry name" value="S14_ClpP_1"/>
    <property type="match status" value="1"/>
</dbReference>
<evidence type="ECO:0000313" key="8">
    <source>
        <dbReference type="EMBL" id="GHA13423.1"/>
    </source>
</evidence>
<protein>
    <recommendedName>
        <fullName evidence="6">ATP-dependent Clp protease proteolytic subunit</fullName>
    </recommendedName>
</protein>
<dbReference type="EMBL" id="BMZE01000001">
    <property type="protein sequence ID" value="GHA13423.1"/>
    <property type="molecule type" value="Genomic_DNA"/>
</dbReference>
<dbReference type="Pfam" id="PF00574">
    <property type="entry name" value="CLP_protease"/>
    <property type="match status" value="1"/>
</dbReference>
<dbReference type="InterPro" id="IPR001907">
    <property type="entry name" value="ClpP"/>
</dbReference>
<comment type="caution">
    <text evidence="8">The sequence shown here is derived from an EMBL/GenBank/DDBJ whole genome shotgun (WGS) entry which is preliminary data.</text>
</comment>
<dbReference type="GO" id="GO:0004176">
    <property type="term" value="F:ATP-dependent peptidase activity"/>
    <property type="evidence" value="ECO:0007669"/>
    <property type="project" value="InterPro"/>
</dbReference>
<feature type="region of interest" description="Disordered" evidence="7">
    <location>
        <begin position="289"/>
        <end position="348"/>
    </location>
</feature>
<dbReference type="SUPFAM" id="SSF52096">
    <property type="entry name" value="ClpP/crotonase"/>
    <property type="match status" value="1"/>
</dbReference>
<evidence type="ECO:0000256" key="2">
    <source>
        <dbReference type="ARBA" id="ARBA00022490"/>
    </source>
</evidence>
<reference evidence="8" key="1">
    <citation type="journal article" date="2014" name="Int. J. Syst. Evol. Microbiol.">
        <title>Complete genome sequence of Corynebacterium casei LMG S-19264T (=DSM 44701T), isolated from a smear-ripened cheese.</title>
        <authorList>
            <consortium name="US DOE Joint Genome Institute (JGI-PGF)"/>
            <person name="Walter F."/>
            <person name="Albersmeier A."/>
            <person name="Kalinowski J."/>
            <person name="Ruckert C."/>
        </authorList>
    </citation>
    <scope>NUCLEOTIDE SEQUENCE</scope>
    <source>
        <strain evidence="8">KCTC 32437</strain>
    </source>
</reference>
<evidence type="ECO:0000256" key="3">
    <source>
        <dbReference type="ARBA" id="ARBA00022670"/>
    </source>
</evidence>
<sequence>MACILNDGKLTLSGDVGDFYFGECFTHTDVVIALAQIDDEADLTVFLNSGGGYTDEGAAIHALLDRRPGKTDIVVDGIAASAASLIAMAGDTVTMSAGSLMMIHGPSTVTIGNADEHNKTLEHLEALAQSWAKIYARKSGKSIDECRAIMKAERWYAPDEAVEEGFADAARDEAAPMVAAFDYRLYAEAPQRLRALASKKNWSMATSKHPAAPAAQDSPTEEQSMTDNNAGGDKTADLEKTKADAGKAAVTAYRERRKTVLAMDEAKGREGLAEHLVDTDLDEDAIRATLAAAPKAEAKADEPDPAADHERRRLNGEGLNVNGSDGKPKAKGDKSALAAAVARTNKRR</sequence>
<gene>
    <name evidence="8" type="ORF">GCM10007989_05030</name>
</gene>
<dbReference type="PRINTS" id="PR00127">
    <property type="entry name" value="CLPPROTEASEP"/>
</dbReference>
<dbReference type="InterPro" id="IPR029045">
    <property type="entry name" value="ClpP/crotonase-like_dom_sf"/>
</dbReference>
<reference evidence="8" key="2">
    <citation type="submission" date="2020-09" db="EMBL/GenBank/DDBJ databases">
        <authorList>
            <person name="Sun Q."/>
            <person name="Kim S."/>
        </authorList>
    </citation>
    <scope>NUCLEOTIDE SEQUENCE</scope>
    <source>
        <strain evidence="8">KCTC 32437</strain>
    </source>
</reference>